<feature type="non-terminal residue" evidence="1">
    <location>
        <position position="93"/>
    </location>
</feature>
<accession>A0A930H1I4</accession>
<organism evidence="1 2">
    <name type="scientific">Oribacterium sinus</name>
    <dbReference type="NCBI Taxonomy" id="237576"/>
    <lineage>
        <taxon>Bacteria</taxon>
        <taxon>Bacillati</taxon>
        <taxon>Bacillota</taxon>
        <taxon>Clostridia</taxon>
        <taxon>Lachnospirales</taxon>
        <taxon>Lachnospiraceae</taxon>
        <taxon>Oribacterium</taxon>
    </lineage>
</organism>
<sequence>MEEHSVIPSDEKKFMMSWIKKTMQRVEKNDDEGNYRALAFLWESMTDYFLLRDLFYFGSKKAVAYLKEKDAEGYRLYHDAITDRTNAAIREWA</sequence>
<proteinExistence type="predicted"/>
<gene>
    <name evidence="1" type="ORF">HXM91_02510</name>
</gene>
<evidence type="ECO:0000313" key="1">
    <source>
        <dbReference type="EMBL" id="MBF1304731.1"/>
    </source>
</evidence>
<comment type="caution">
    <text evidence="1">The sequence shown here is derived from an EMBL/GenBank/DDBJ whole genome shotgun (WGS) entry which is preliminary data.</text>
</comment>
<dbReference type="Proteomes" id="UP000780721">
    <property type="component" value="Unassembled WGS sequence"/>
</dbReference>
<evidence type="ECO:0000313" key="2">
    <source>
        <dbReference type="Proteomes" id="UP000780721"/>
    </source>
</evidence>
<reference evidence="1" key="1">
    <citation type="submission" date="2020-04" db="EMBL/GenBank/DDBJ databases">
        <title>Deep metagenomics examines the oral microbiome during advanced dental caries in children, revealing novel taxa and co-occurrences with host molecules.</title>
        <authorList>
            <person name="Baker J.L."/>
            <person name="Morton J.T."/>
            <person name="Dinis M."/>
            <person name="Alvarez R."/>
            <person name="Tran N.C."/>
            <person name="Knight R."/>
            <person name="Edlund A."/>
        </authorList>
    </citation>
    <scope>NUCLEOTIDE SEQUENCE</scope>
    <source>
        <strain evidence="1">JCVI_48_bin.5</strain>
    </source>
</reference>
<dbReference type="EMBL" id="JABZRB010000043">
    <property type="protein sequence ID" value="MBF1304731.1"/>
    <property type="molecule type" value="Genomic_DNA"/>
</dbReference>
<dbReference type="AlphaFoldDB" id="A0A930H1I4"/>
<protein>
    <submittedName>
        <fullName evidence="1">Uncharacterized protein</fullName>
    </submittedName>
</protein>
<name>A0A930H1I4_9FIRM</name>